<dbReference type="InterPro" id="IPR023214">
    <property type="entry name" value="HAD_sf"/>
</dbReference>
<dbReference type="Proteomes" id="UP001166286">
    <property type="component" value="Unassembled WGS sequence"/>
</dbReference>
<dbReference type="InterPro" id="IPR036163">
    <property type="entry name" value="HMA_dom_sf"/>
</dbReference>
<dbReference type="AlphaFoldDB" id="A0AA39R1M9"/>
<dbReference type="PANTHER" id="PTHR43520:SF32">
    <property type="entry name" value="COPPER RESISTANCE P-TYPE ATPASE (EUROFUNG)"/>
    <property type="match status" value="1"/>
</dbReference>
<evidence type="ECO:0000313" key="13">
    <source>
        <dbReference type="Proteomes" id="UP001166286"/>
    </source>
</evidence>
<dbReference type="InterPro" id="IPR036412">
    <property type="entry name" value="HAD-like_sf"/>
</dbReference>
<feature type="transmembrane region" description="Helical" evidence="10">
    <location>
        <begin position="1092"/>
        <end position="1111"/>
    </location>
</feature>
<dbReference type="FunFam" id="3.30.70.100:FF:000001">
    <property type="entry name" value="ATPase copper transporting beta"/>
    <property type="match status" value="1"/>
</dbReference>
<comment type="caution">
    <text evidence="12">The sequence shown here is derived from an EMBL/GenBank/DDBJ whole genome shotgun (WGS) entry which is preliminary data.</text>
</comment>
<feature type="domain" description="HMA" evidence="11">
    <location>
        <begin position="9"/>
        <end position="75"/>
    </location>
</feature>
<dbReference type="GO" id="GO:0016887">
    <property type="term" value="F:ATP hydrolysis activity"/>
    <property type="evidence" value="ECO:0007669"/>
    <property type="project" value="InterPro"/>
</dbReference>
<dbReference type="PRINTS" id="PR00119">
    <property type="entry name" value="CATATPASE"/>
</dbReference>
<dbReference type="SUPFAM" id="SSF55008">
    <property type="entry name" value="HMA, heavy metal-associated domain"/>
    <property type="match status" value="2"/>
</dbReference>
<feature type="transmembrane region" description="Helical" evidence="10">
    <location>
        <begin position="741"/>
        <end position="763"/>
    </location>
</feature>
<keyword evidence="7" id="KW-1278">Translocase</keyword>
<dbReference type="GO" id="GO:0055070">
    <property type="term" value="P:copper ion homeostasis"/>
    <property type="evidence" value="ECO:0007669"/>
    <property type="project" value="TreeGrafter"/>
</dbReference>
<dbReference type="InterPro" id="IPR017969">
    <property type="entry name" value="Heavy-metal-associated_CS"/>
</dbReference>
<dbReference type="InterPro" id="IPR027256">
    <property type="entry name" value="P-typ_ATPase_IB"/>
</dbReference>
<evidence type="ECO:0000256" key="10">
    <source>
        <dbReference type="RuleBase" id="RU362081"/>
    </source>
</evidence>
<dbReference type="Gene3D" id="3.40.1110.10">
    <property type="entry name" value="Calcium-transporting ATPase, cytoplasmic domain N"/>
    <property type="match status" value="1"/>
</dbReference>
<feature type="transmembrane region" description="Helical" evidence="10">
    <location>
        <begin position="441"/>
        <end position="461"/>
    </location>
</feature>
<reference evidence="12" key="1">
    <citation type="submission" date="2023-03" db="EMBL/GenBank/DDBJ databases">
        <title>Complete genome of Cladonia borealis.</title>
        <authorList>
            <person name="Park H."/>
        </authorList>
    </citation>
    <scope>NUCLEOTIDE SEQUENCE</scope>
    <source>
        <strain evidence="12">ANT050790</strain>
    </source>
</reference>
<dbReference type="PROSITE" id="PS50846">
    <property type="entry name" value="HMA_2"/>
    <property type="match status" value="2"/>
</dbReference>
<gene>
    <name evidence="12" type="ORF">JMJ35_004243</name>
</gene>
<dbReference type="SFLD" id="SFLDS00003">
    <property type="entry name" value="Haloacid_Dehalogenase"/>
    <property type="match status" value="1"/>
</dbReference>
<dbReference type="Gene3D" id="2.70.150.10">
    <property type="entry name" value="Calcium-transporting ATPase, cytoplasmic transduction domain A"/>
    <property type="match status" value="1"/>
</dbReference>
<dbReference type="GO" id="GO:0043682">
    <property type="term" value="F:P-type divalent copper transporter activity"/>
    <property type="evidence" value="ECO:0007669"/>
    <property type="project" value="TreeGrafter"/>
</dbReference>
<dbReference type="SUPFAM" id="SSF81665">
    <property type="entry name" value="Calcium ATPase, transmembrane domain M"/>
    <property type="match status" value="1"/>
</dbReference>
<keyword evidence="6 10" id="KW-0067">ATP-binding</keyword>
<keyword evidence="9 10" id="KW-0472">Membrane</keyword>
<dbReference type="GO" id="GO:0016020">
    <property type="term" value="C:membrane"/>
    <property type="evidence" value="ECO:0007669"/>
    <property type="project" value="UniProtKB-SubCell"/>
</dbReference>
<feature type="transmembrane region" description="Helical" evidence="10">
    <location>
        <begin position="482"/>
        <end position="502"/>
    </location>
</feature>
<evidence type="ECO:0000256" key="4">
    <source>
        <dbReference type="ARBA" id="ARBA00022723"/>
    </source>
</evidence>
<dbReference type="InterPro" id="IPR044492">
    <property type="entry name" value="P_typ_ATPase_HD_dom"/>
</dbReference>
<dbReference type="SFLD" id="SFLDG00002">
    <property type="entry name" value="C1.7:_P-type_atpase_like"/>
    <property type="match status" value="1"/>
</dbReference>
<evidence type="ECO:0000256" key="5">
    <source>
        <dbReference type="ARBA" id="ARBA00022741"/>
    </source>
</evidence>
<evidence type="ECO:0000259" key="11">
    <source>
        <dbReference type="PROSITE" id="PS50846"/>
    </source>
</evidence>
<dbReference type="Gene3D" id="3.40.50.1000">
    <property type="entry name" value="HAD superfamily/HAD-like"/>
    <property type="match status" value="1"/>
</dbReference>
<dbReference type="InterPro" id="IPR023299">
    <property type="entry name" value="ATPase_P-typ_cyto_dom_N"/>
</dbReference>
<feature type="domain" description="HMA" evidence="11">
    <location>
        <begin position="211"/>
        <end position="276"/>
    </location>
</feature>
<evidence type="ECO:0000256" key="1">
    <source>
        <dbReference type="ARBA" id="ARBA00004141"/>
    </source>
</evidence>
<dbReference type="Pfam" id="PF00403">
    <property type="entry name" value="HMA"/>
    <property type="match status" value="1"/>
</dbReference>
<dbReference type="PROSITE" id="PS01047">
    <property type="entry name" value="HMA_1"/>
    <property type="match status" value="2"/>
</dbReference>
<keyword evidence="8 10" id="KW-1133">Transmembrane helix</keyword>
<dbReference type="InterPro" id="IPR023298">
    <property type="entry name" value="ATPase_P-typ_TM_dom_sf"/>
</dbReference>
<keyword evidence="13" id="KW-1185">Reference proteome</keyword>
<evidence type="ECO:0000256" key="9">
    <source>
        <dbReference type="ARBA" id="ARBA00023136"/>
    </source>
</evidence>
<dbReference type="EMBL" id="JAFEKC020000008">
    <property type="protein sequence ID" value="KAK0513257.1"/>
    <property type="molecule type" value="Genomic_DNA"/>
</dbReference>
<dbReference type="InterPro" id="IPR006121">
    <property type="entry name" value="HMA_dom"/>
</dbReference>
<accession>A0AA39R1M9</accession>
<feature type="transmembrane region" description="Helical" evidence="10">
    <location>
        <begin position="522"/>
        <end position="541"/>
    </location>
</feature>
<protein>
    <recommendedName>
        <fullName evidence="11">HMA domain-containing protein</fullName>
    </recommendedName>
</protein>
<dbReference type="InterPro" id="IPR059000">
    <property type="entry name" value="ATPase_P-type_domA"/>
</dbReference>
<keyword evidence="3 10" id="KW-0812">Transmembrane</keyword>
<feature type="transmembrane region" description="Helical" evidence="10">
    <location>
        <begin position="392"/>
        <end position="416"/>
    </location>
</feature>
<comment type="similarity">
    <text evidence="2 10">Belongs to the cation transport ATPase (P-type) (TC 3.A.3) family. Type IB subfamily.</text>
</comment>
<dbReference type="PROSITE" id="PS01229">
    <property type="entry name" value="COF_2"/>
    <property type="match status" value="1"/>
</dbReference>
<dbReference type="Gene3D" id="3.30.70.100">
    <property type="match status" value="2"/>
</dbReference>
<dbReference type="SUPFAM" id="SSF56784">
    <property type="entry name" value="HAD-like"/>
    <property type="match status" value="1"/>
</dbReference>
<evidence type="ECO:0000256" key="6">
    <source>
        <dbReference type="ARBA" id="ARBA00022840"/>
    </source>
</evidence>
<dbReference type="PROSITE" id="PS00154">
    <property type="entry name" value="ATPASE_E1_E2"/>
    <property type="match status" value="1"/>
</dbReference>
<keyword evidence="5 10" id="KW-0547">Nucleotide-binding</keyword>
<proteinExistence type="inferred from homology"/>
<evidence type="ECO:0000256" key="7">
    <source>
        <dbReference type="ARBA" id="ARBA00022967"/>
    </source>
</evidence>
<dbReference type="SFLD" id="SFLDF00027">
    <property type="entry name" value="p-type_atpase"/>
    <property type="match status" value="1"/>
</dbReference>
<evidence type="ECO:0000256" key="3">
    <source>
        <dbReference type="ARBA" id="ARBA00022692"/>
    </source>
</evidence>
<feature type="transmembrane region" description="Helical" evidence="10">
    <location>
        <begin position="1123"/>
        <end position="1143"/>
    </location>
</feature>
<dbReference type="FunFam" id="2.70.150.10:FF:000068">
    <property type="entry name" value="Copper resistance-associated P-type ATPase"/>
    <property type="match status" value="1"/>
</dbReference>
<dbReference type="NCBIfam" id="TIGR01494">
    <property type="entry name" value="ATPase_P-type"/>
    <property type="match status" value="2"/>
</dbReference>
<comment type="subcellular location">
    <subcellularLocation>
        <location evidence="1">Membrane</location>
        <topology evidence="1">Multi-pass membrane protein</topology>
    </subcellularLocation>
</comment>
<dbReference type="Pfam" id="PF00702">
    <property type="entry name" value="Hydrolase"/>
    <property type="match status" value="1"/>
</dbReference>
<dbReference type="SUPFAM" id="SSF81653">
    <property type="entry name" value="Calcium ATPase, transduction domain A"/>
    <property type="match status" value="1"/>
</dbReference>
<dbReference type="InterPro" id="IPR008250">
    <property type="entry name" value="ATPase_P-typ_transduc_dom_A_sf"/>
</dbReference>
<evidence type="ECO:0000256" key="8">
    <source>
        <dbReference type="ARBA" id="ARBA00022989"/>
    </source>
</evidence>
<dbReference type="InterPro" id="IPR018303">
    <property type="entry name" value="ATPase_P-typ_P_site"/>
</dbReference>
<evidence type="ECO:0000256" key="2">
    <source>
        <dbReference type="ARBA" id="ARBA00006024"/>
    </source>
</evidence>
<dbReference type="InterPro" id="IPR001757">
    <property type="entry name" value="P_typ_ATPase"/>
</dbReference>
<feature type="transmembrane region" description="Helical" evidence="10">
    <location>
        <begin position="698"/>
        <end position="721"/>
    </location>
</feature>
<dbReference type="SUPFAM" id="SSF81660">
    <property type="entry name" value="Metal cation-transporting ATPase, ATP-binding domain N"/>
    <property type="match status" value="1"/>
</dbReference>
<keyword evidence="4 10" id="KW-0479">Metal-binding</keyword>
<organism evidence="12 13">
    <name type="scientific">Cladonia borealis</name>
    <dbReference type="NCBI Taxonomy" id="184061"/>
    <lineage>
        <taxon>Eukaryota</taxon>
        <taxon>Fungi</taxon>
        <taxon>Dikarya</taxon>
        <taxon>Ascomycota</taxon>
        <taxon>Pezizomycotina</taxon>
        <taxon>Lecanoromycetes</taxon>
        <taxon>OSLEUM clade</taxon>
        <taxon>Lecanoromycetidae</taxon>
        <taxon>Lecanorales</taxon>
        <taxon>Lecanorineae</taxon>
        <taxon>Cladoniaceae</taxon>
        <taxon>Cladonia</taxon>
    </lineage>
</organism>
<dbReference type="PANTHER" id="PTHR43520">
    <property type="entry name" value="ATP7, ISOFORM B"/>
    <property type="match status" value="1"/>
</dbReference>
<dbReference type="GO" id="GO:0005524">
    <property type="term" value="F:ATP binding"/>
    <property type="evidence" value="ECO:0007669"/>
    <property type="project" value="UniProtKB-UniRule"/>
</dbReference>
<sequence>MDTGQERLWNTIILINNIHCASCITHIRSILASYGDIVRHVEVDISTNAVRVLHRKSLSTSQLCQTLSNAAFEVYSATTSDESGNKTREVGAEDTGDAWLEAAAEIWRQPVRASMSDAQCMPLPDRRRQNTHLKNCDACRKESVGSSHGTANSIQEKLISYEQGGPGLANKQQDDILPLEGDRSISMYKRRTQSASPCLNHEASDPETTRHEAVLSIGGMTCASCTSAIDHGLSELPYVESVSATLMTNSALVIFRGKKNLENIIEAVEDLGYEGAVERCKVLDRGETRSKSQTKRRTVMLKIEGMFCKHCPPKVVHAINEGYPDDVVIEQPPSQAEPIIKVTYMPNAPDFTIRNIIATIDALEPNFSTNMYIPPSIEQRSQLMQKHEQRRLMIRLLFSFIVAIPTLLVGVVWMSLVPSTNTVRQFFEQEIWAGTVTRADWALFILATPVFFLAADVFHVRAIKEIRILWRRGSKAPVLQRFYRFGSMNLLVSSGTSIAYFASVAVLGINATASSRSPGQSSTYFDSVVFLTFFILIGRYLEAYSKAKTGNAVGMLGNLRPQEAVIVTSSVDVLPKDWASEVSEQSEKDENHIFGTKRVNTNVLEVGDIVIVSHGSSPPADGIVVEGSTQFNESSLTGEARAVPKVLGDTVFSGAINVGGPISVKITELGGTSMLDQIVAVVREGQTKRAPVERVVDFVIGYFVPVITALAIITFVIWLSLGLSGALSPRYLGSQQGGWTFWSLEFAIAVFVVACPCGIGLAAPTALFVGSGLAASHGILVRGGGEAFQEASNIDAVVFDKTGTLTEGGDLKVTDHEMLAEGDATEIAWSVTKTLEENSSHPLARAIVEYSSKLANHPINTISITEEPGLGLRGTFTISAQIKYEAALGSEALIASLDPPPPNLPHYTNTTLSDWKSSSKSVALLALRNLTHPNQPWTLALLFAISDPIRPTAFTTISTLQASSIPVYILTGDNPTTAAAVASTLSIPLDHVFAGVLPTQKADKIRWLQDNAPSRRTGLFRSKKPHATIAFIGDGINDAPALSTADVSISLSSASDIAVQSSSFILLSSSLESVITLFQLSERVFRRVKFNFGWAVVYNVILIPVAAGVCFRVREDGWRLSPVWGSAAMAGSSLCVVMSSLALRWEGGWGVGWVKRFSRRGRKGRDEGVSEGV</sequence>
<dbReference type="NCBIfam" id="TIGR01525">
    <property type="entry name" value="ATPase-IB_hvy"/>
    <property type="match status" value="1"/>
</dbReference>
<evidence type="ECO:0000313" key="12">
    <source>
        <dbReference type="EMBL" id="KAK0513257.1"/>
    </source>
</evidence>
<dbReference type="CDD" id="cd00371">
    <property type="entry name" value="HMA"/>
    <property type="match status" value="2"/>
</dbReference>
<dbReference type="Pfam" id="PF00122">
    <property type="entry name" value="E1-E2_ATPase"/>
    <property type="match status" value="1"/>
</dbReference>
<dbReference type="GO" id="GO:0005507">
    <property type="term" value="F:copper ion binding"/>
    <property type="evidence" value="ECO:0007669"/>
    <property type="project" value="TreeGrafter"/>
</dbReference>
<name>A0AA39R1M9_9LECA</name>